<feature type="region of interest" description="Disordered" evidence="1">
    <location>
        <begin position="646"/>
        <end position="681"/>
    </location>
</feature>
<feature type="compositionally biased region" description="Basic residues" evidence="1">
    <location>
        <begin position="659"/>
        <end position="669"/>
    </location>
</feature>
<feature type="region of interest" description="Disordered" evidence="1">
    <location>
        <begin position="546"/>
        <end position="592"/>
    </location>
</feature>
<protein>
    <recommendedName>
        <fullName evidence="2">BZIP domain-containing protein</fullName>
    </recommendedName>
</protein>
<sequence>MENGSQACAIYTYVGCGFSGFLTQDFAYMSVLYGRNWCITLLRSFQSFSPSKPTSLVQGHRSGIFITRIRPKMRDCEREDSPDTAAVLENCRQRLALKSTYKEETDRVSQELRETGAKYKALQTELVQRHTEYEARKSVLNRSLGQVFGASPHASGPSSPFLASNNESSKNLPGASSQVSSPPSALPCDAPASNRLGATHNDRISNSPRSTFPAPPTGQSTLPPPDVPTNASTTAEGESLSRHDRQDAEDWASPDGRRKHGQHQHDDLKAVSGHVSKKAKTAETTSHLYIIIDFSGDFREGLPCHNHMIVQCSPDRDDWRILRCDDRGLPFHPSLRVAVRHMRATEYRMASGESEVDIESVRDSSESEDAEDLGLESYQTRQPNRTMGSTNEPDAHRGCAAGSQSKPADRMEDTADRVFRSSRSSLTEAMSPLHSDPEGPGNSHQSTEDRSISTSPQRLPPELPRTGAASPLIPNQEAPDSGSAFPPLDSVRCQQEQVGSASTDHVMLAPRPLSAPTSSAALRRGSAEKELSTLISPKTNLGFVLNGASPTAPRDGTGTASEPLGDFGATVDPPPRNPSVNSGIPSSDRTLHSVDHIDSDRQDQVGRIEVAKLSSNAGFIQSEMGATDYWQERVATDARNWADVSNATERRKIQNRQSQWRRRQRKHAARMLQSGSASSQS</sequence>
<gene>
    <name evidence="3" type="ORF">PG993_014282</name>
</gene>
<feature type="region of interest" description="Disordered" evidence="1">
    <location>
        <begin position="349"/>
        <end position="526"/>
    </location>
</feature>
<comment type="caution">
    <text evidence="3">The sequence shown here is derived from an EMBL/GenBank/DDBJ whole genome shotgun (WGS) entry which is preliminary data.</text>
</comment>
<feature type="compositionally biased region" description="Basic and acidic residues" evidence="1">
    <location>
        <begin position="407"/>
        <end position="419"/>
    </location>
</feature>
<feature type="compositionally biased region" description="Low complexity" evidence="1">
    <location>
        <begin position="150"/>
        <end position="160"/>
    </location>
</feature>
<evidence type="ECO:0000313" key="4">
    <source>
        <dbReference type="Proteomes" id="UP001444661"/>
    </source>
</evidence>
<feature type="domain" description="BZIP" evidence="2">
    <location>
        <begin position="650"/>
        <end position="665"/>
    </location>
</feature>
<evidence type="ECO:0000313" key="3">
    <source>
        <dbReference type="EMBL" id="KAK8016093.1"/>
    </source>
</evidence>
<evidence type="ECO:0000256" key="1">
    <source>
        <dbReference type="SAM" id="MobiDB-lite"/>
    </source>
</evidence>
<dbReference type="InterPro" id="IPR004827">
    <property type="entry name" value="bZIP"/>
</dbReference>
<evidence type="ECO:0000259" key="2">
    <source>
        <dbReference type="PROSITE" id="PS00036"/>
    </source>
</evidence>
<organism evidence="3 4">
    <name type="scientific">Apiospora rasikravindrae</name>
    <dbReference type="NCBI Taxonomy" id="990691"/>
    <lineage>
        <taxon>Eukaryota</taxon>
        <taxon>Fungi</taxon>
        <taxon>Dikarya</taxon>
        <taxon>Ascomycota</taxon>
        <taxon>Pezizomycotina</taxon>
        <taxon>Sordariomycetes</taxon>
        <taxon>Xylariomycetidae</taxon>
        <taxon>Amphisphaeriales</taxon>
        <taxon>Apiosporaceae</taxon>
        <taxon>Apiospora</taxon>
    </lineage>
</organism>
<dbReference type="PROSITE" id="PS00036">
    <property type="entry name" value="BZIP_BASIC"/>
    <property type="match status" value="1"/>
</dbReference>
<feature type="compositionally biased region" description="Polar residues" evidence="1">
    <location>
        <begin position="492"/>
        <end position="503"/>
    </location>
</feature>
<feature type="compositionally biased region" description="Polar residues" evidence="1">
    <location>
        <begin position="578"/>
        <end position="588"/>
    </location>
</feature>
<name>A0ABR1RMD3_9PEZI</name>
<feature type="region of interest" description="Disordered" evidence="1">
    <location>
        <begin position="150"/>
        <end position="280"/>
    </location>
</feature>
<feature type="compositionally biased region" description="Polar residues" evidence="1">
    <location>
        <begin position="161"/>
        <end position="183"/>
    </location>
</feature>
<feature type="compositionally biased region" description="Basic and acidic residues" evidence="1">
    <location>
        <begin position="239"/>
        <end position="248"/>
    </location>
</feature>
<dbReference type="EMBL" id="JAQQWK010000014">
    <property type="protein sequence ID" value="KAK8016093.1"/>
    <property type="molecule type" value="Genomic_DNA"/>
</dbReference>
<dbReference type="Proteomes" id="UP001444661">
    <property type="component" value="Unassembled WGS sequence"/>
</dbReference>
<proteinExistence type="predicted"/>
<reference evidence="3 4" key="1">
    <citation type="submission" date="2023-01" db="EMBL/GenBank/DDBJ databases">
        <title>Analysis of 21 Apiospora genomes using comparative genomics revels a genus with tremendous synthesis potential of carbohydrate active enzymes and secondary metabolites.</title>
        <authorList>
            <person name="Sorensen T."/>
        </authorList>
    </citation>
    <scope>NUCLEOTIDE SEQUENCE [LARGE SCALE GENOMIC DNA]</scope>
    <source>
        <strain evidence="3 4">CBS 33761</strain>
    </source>
</reference>
<accession>A0ABR1RMD3</accession>
<feature type="compositionally biased region" description="Polar residues" evidence="1">
    <location>
        <begin position="377"/>
        <end position="392"/>
    </location>
</feature>
<keyword evidence="4" id="KW-1185">Reference proteome</keyword>